<comment type="caution">
    <text evidence="1">The sequence shown here is derived from an EMBL/GenBank/DDBJ whole genome shotgun (WGS) entry which is preliminary data.</text>
</comment>
<organism evidence="1 2">
    <name type="scientific">Gluconacetobacter dulcium</name>
    <dbReference type="NCBI Taxonomy" id="2729096"/>
    <lineage>
        <taxon>Bacteria</taxon>
        <taxon>Pseudomonadati</taxon>
        <taxon>Pseudomonadota</taxon>
        <taxon>Alphaproteobacteria</taxon>
        <taxon>Acetobacterales</taxon>
        <taxon>Acetobacteraceae</taxon>
        <taxon>Gluconacetobacter</taxon>
    </lineage>
</organism>
<dbReference type="AlphaFoldDB" id="A0A7W4K0S6"/>
<accession>A0A7W4K0S6</accession>
<dbReference type="RefSeq" id="WP_183009500.1">
    <property type="nucleotide sequence ID" value="NZ_JABEQP010000007.1"/>
</dbReference>
<evidence type="ECO:0000313" key="2">
    <source>
        <dbReference type="Proteomes" id="UP000530320"/>
    </source>
</evidence>
<protein>
    <submittedName>
        <fullName evidence="1">Uncharacterized protein</fullName>
    </submittedName>
</protein>
<dbReference type="Proteomes" id="UP000530320">
    <property type="component" value="Unassembled WGS sequence"/>
</dbReference>
<sequence>MLLFLQAFQVGILWLHDWIPLGRLNDVRAVRAADGTMRLMLTTVVQSVPFTLCLFFTARCGLGPVPLSLRQDLLLCYGILLTGEVRAWWWPYLVQANPFRAARYQRLFGRTHAFLPHRHGIVPNTLHVVLHAATAATCAILLAGMV</sequence>
<proteinExistence type="predicted"/>
<name>A0A7W4K0S6_9PROT</name>
<evidence type="ECO:0000313" key="1">
    <source>
        <dbReference type="EMBL" id="MBB2198299.1"/>
    </source>
</evidence>
<dbReference type="EMBL" id="JABEQP010000007">
    <property type="protein sequence ID" value="MBB2198299.1"/>
    <property type="molecule type" value="Genomic_DNA"/>
</dbReference>
<reference evidence="1 2" key="1">
    <citation type="submission" date="2020-04" db="EMBL/GenBank/DDBJ databases">
        <title>Description of novel Gluconacetobacter.</title>
        <authorList>
            <person name="Sombolestani A."/>
        </authorList>
    </citation>
    <scope>NUCLEOTIDE SEQUENCE [LARGE SCALE GENOMIC DNA]</scope>
    <source>
        <strain evidence="1 2">LMG 22058</strain>
    </source>
</reference>
<gene>
    <name evidence="1" type="ORF">HLH44_12685</name>
</gene>